<evidence type="ECO:0000259" key="3">
    <source>
        <dbReference type="PROSITE" id="PS51767"/>
    </source>
</evidence>
<dbReference type="OrthoDB" id="4074350at2759"/>
<keyword evidence="4" id="KW-0378">Hydrolase</keyword>
<keyword evidence="5" id="KW-1185">Reference proteome</keyword>
<evidence type="ECO:0000313" key="5">
    <source>
        <dbReference type="Proteomes" id="UP000070700"/>
    </source>
</evidence>
<gene>
    <name evidence="4" type="ORF">LY89DRAFT_788054</name>
</gene>
<dbReference type="PANTHER" id="PTHR47966:SF51">
    <property type="entry name" value="BETA-SITE APP-CLEAVING ENZYME, ISOFORM A-RELATED"/>
    <property type="match status" value="1"/>
</dbReference>
<proteinExistence type="inferred from homology"/>
<dbReference type="InParanoid" id="A0A132BBP4"/>
<sequence>MAPSPIVVAPSQNWAGNDGPWSSFEIQVGTPAQNLQVFISTSVYQTLVVAPEGCISFDPSNCAVLRGGEFYLNASSTWSTNTANLSSNIYPLLVDTQLGYNGRAELGFDVVTLGWKGSGGPTLQNQTVGGFAAKDTYLGLFGISPRASNFTTFDNPIPSYVQNLRNQSLIPSISWAYTAGNQYRLDQVLGSLVLGGYDKSKLVENDVTWTFNSEDSQDLTVQIESIIVSDSTKNTSLLPSPIPSFLDSSLPYIWLPVEACKLFEKAFNLVWDNVTELYLVNDTQHDILQAQNASLTFTLGNLTAGVSVNITLPYAAFDLTASSPLVTNTSRYFPLKRAANDSQYVLGRTFFQEAYVIADYERGNFSVSQCNWDAEASQEIVPIYPPGANGSLTAFPKESSSSKHNSLIVDLPAGVGAGIIVTMLVLLAIHYGRTKKLQRLEEHTTRDETRSPPIGLEYRGLKPELHAEEILRPQELEAEKSQWVVEADGHERQIFELSAREEPFAELEEARN</sequence>
<keyword evidence="2" id="KW-1133">Transmembrane helix</keyword>
<dbReference type="GO" id="GO:0006508">
    <property type="term" value="P:proteolysis"/>
    <property type="evidence" value="ECO:0007669"/>
    <property type="project" value="UniProtKB-KW"/>
</dbReference>
<dbReference type="Pfam" id="PF00026">
    <property type="entry name" value="Asp"/>
    <property type="match status" value="1"/>
</dbReference>
<dbReference type="GeneID" id="28832856"/>
<dbReference type="AlphaFoldDB" id="A0A132BBP4"/>
<organism evidence="4 5">
    <name type="scientific">Mollisia scopiformis</name>
    <name type="common">Conifer needle endophyte fungus</name>
    <name type="synonym">Phialocephala scopiformis</name>
    <dbReference type="NCBI Taxonomy" id="149040"/>
    <lineage>
        <taxon>Eukaryota</taxon>
        <taxon>Fungi</taxon>
        <taxon>Dikarya</taxon>
        <taxon>Ascomycota</taxon>
        <taxon>Pezizomycotina</taxon>
        <taxon>Leotiomycetes</taxon>
        <taxon>Helotiales</taxon>
        <taxon>Mollisiaceae</taxon>
        <taxon>Mollisia</taxon>
    </lineage>
</organism>
<protein>
    <submittedName>
        <fullName evidence="4">Acid protease</fullName>
    </submittedName>
</protein>
<dbReference type="InterPro" id="IPR001461">
    <property type="entry name" value="Aspartic_peptidase_A1"/>
</dbReference>
<feature type="domain" description="Peptidase A1" evidence="3">
    <location>
        <begin position="22"/>
        <end position="368"/>
    </location>
</feature>
<keyword evidence="4" id="KW-0645">Protease</keyword>
<dbReference type="InterPro" id="IPR033121">
    <property type="entry name" value="PEPTIDASE_A1"/>
</dbReference>
<dbReference type="GO" id="GO:0004190">
    <property type="term" value="F:aspartic-type endopeptidase activity"/>
    <property type="evidence" value="ECO:0007669"/>
    <property type="project" value="InterPro"/>
</dbReference>
<dbReference type="GO" id="GO:0000324">
    <property type="term" value="C:fungal-type vacuole"/>
    <property type="evidence" value="ECO:0007669"/>
    <property type="project" value="TreeGrafter"/>
</dbReference>
<dbReference type="InterPro" id="IPR021109">
    <property type="entry name" value="Peptidase_aspartic_dom_sf"/>
</dbReference>
<feature type="transmembrane region" description="Helical" evidence="2">
    <location>
        <begin position="407"/>
        <end position="429"/>
    </location>
</feature>
<dbReference type="PANTHER" id="PTHR47966">
    <property type="entry name" value="BETA-SITE APP-CLEAVING ENZYME, ISOFORM A-RELATED"/>
    <property type="match status" value="1"/>
</dbReference>
<keyword evidence="2" id="KW-0472">Membrane</keyword>
<reference evidence="4 5" key="1">
    <citation type="submission" date="2015-10" db="EMBL/GenBank/DDBJ databases">
        <title>Full genome of DAOMC 229536 Phialocephala scopiformis, a fungal endophyte of spruce producing the potent anti-insectan compound rugulosin.</title>
        <authorList>
            <consortium name="DOE Joint Genome Institute"/>
            <person name="Walker A.K."/>
            <person name="Frasz S.L."/>
            <person name="Seifert K.A."/>
            <person name="Miller J.D."/>
            <person name="Mondo S.J."/>
            <person name="Labutti K."/>
            <person name="Lipzen A."/>
            <person name="Dockter R."/>
            <person name="Kennedy M."/>
            <person name="Grigoriev I.V."/>
            <person name="Spatafora J.W."/>
        </authorList>
    </citation>
    <scope>NUCLEOTIDE SEQUENCE [LARGE SCALE GENOMIC DNA]</scope>
    <source>
        <strain evidence="4 5">CBS 120377</strain>
    </source>
</reference>
<accession>A0A132BBP4</accession>
<dbReference type="RefSeq" id="XP_018064156.1">
    <property type="nucleotide sequence ID" value="XM_018223130.1"/>
</dbReference>
<comment type="similarity">
    <text evidence="1">Belongs to the peptidase A1 family.</text>
</comment>
<evidence type="ECO:0000313" key="4">
    <source>
        <dbReference type="EMBL" id="KUJ09801.1"/>
    </source>
</evidence>
<evidence type="ECO:0000256" key="2">
    <source>
        <dbReference type="SAM" id="Phobius"/>
    </source>
</evidence>
<evidence type="ECO:0000256" key="1">
    <source>
        <dbReference type="ARBA" id="ARBA00007447"/>
    </source>
</evidence>
<dbReference type="PROSITE" id="PS51767">
    <property type="entry name" value="PEPTIDASE_A1"/>
    <property type="match status" value="1"/>
</dbReference>
<dbReference type="Gene3D" id="2.40.70.10">
    <property type="entry name" value="Acid Proteases"/>
    <property type="match status" value="2"/>
</dbReference>
<dbReference type="SUPFAM" id="SSF50630">
    <property type="entry name" value="Acid proteases"/>
    <property type="match status" value="1"/>
</dbReference>
<keyword evidence="2" id="KW-0812">Transmembrane</keyword>
<dbReference type="EMBL" id="KQ947431">
    <property type="protein sequence ID" value="KUJ09801.1"/>
    <property type="molecule type" value="Genomic_DNA"/>
</dbReference>
<dbReference type="Proteomes" id="UP000070700">
    <property type="component" value="Unassembled WGS sequence"/>
</dbReference>
<name>A0A132BBP4_MOLSC</name>
<dbReference type="KEGG" id="psco:LY89DRAFT_788054"/>